<evidence type="ECO:0000313" key="2">
    <source>
        <dbReference type="Proteomes" id="UP001374599"/>
    </source>
</evidence>
<sequence>MLTNTYLPSFEEVKDYVRINYSKDKYEEYINSLVEEADIEINEKELNKIIVIR</sequence>
<accession>A0ACB5UH60</accession>
<name>A0ACB5UH60_9FIRM</name>
<reference evidence="1" key="1">
    <citation type="submission" date="2023-09" db="EMBL/GenBank/DDBJ databases">
        <title>Vallitalea sediminicola and Vallitalea maricola sp. nov., anaerobic bacteria isolated from marine sediment.</title>
        <authorList>
            <person name="Hirano S."/>
            <person name="Maeda A."/>
            <person name="Terahara T."/>
            <person name="Mori K."/>
            <person name="Hamada M."/>
            <person name="Matsumoto R."/>
            <person name="Kobayashi T."/>
        </authorList>
    </citation>
    <scope>NUCLEOTIDE SEQUENCE</scope>
    <source>
        <strain evidence="1">AN17-2</strain>
    </source>
</reference>
<gene>
    <name evidence="1" type="ORF">AN2V17_12020</name>
</gene>
<evidence type="ECO:0000313" key="1">
    <source>
        <dbReference type="EMBL" id="GMQ61972.1"/>
    </source>
</evidence>
<organism evidence="1 2">
    <name type="scientific">Vallitalea maricola</name>
    <dbReference type="NCBI Taxonomy" id="3074433"/>
    <lineage>
        <taxon>Bacteria</taxon>
        <taxon>Bacillati</taxon>
        <taxon>Bacillota</taxon>
        <taxon>Clostridia</taxon>
        <taxon>Lachnospirales</taxon>
        <taxon>Vallitaleaceae</taxon>
        <taxon>Vallitalea</taxon>
    </lineage>
</organism>
<protein>
    <submittedName>
        <fullName evidence="1">Uncharacterized protein</fullName>
    </submittedName>
</protein>
<dbReference type="Proteomes" id="UP001374599">
    <property type="component" value="Unassembled WGS sequence"/>
</dbReference>
<proteinExistence type="predicted"/>
<dbReference type="EMBL" id="BTPU01000018">
    <property type="protein sequence ID" value="GMQ61972.1"/>
    <property type="molecule type" value="Genomic_DNA"/>
</dbReference>
<comment type="caution">
    <text evidence="1">The sequence shown here is derived from an EMBL/GenBank/DDBJ whole genome shotgun (WGS) entry which is preliminary data.</text>
</comment>
<keyword evidence="2" id="KW-1185">Reference proteome</keyword>